<organism evidence="1 2">
    <name type="scientific">Rhodococcus opacus</name>
    <name type="common">Nocardia opaca</name>
    <dbReference type="NCBI Taxonomy" id="37919"/>
    <lineage>
        <taxon>Bacteria</taxon>
        <taxon>Bacillati</taxon>
        <taxon>Actinomycetota</taxon>
        <taxon>Actinomycetes</taxon>
        <taxon>Mycobacteriales</taxon>
        <taxon>Nocardiaceae</taxon>
        <taxon>Rhodococcus</taxon>
    </lineage>
</organism>
<sequence length="41" mass="4314">MGAEISERTFHGAVPLGEDEVSAIVTYGVAAFLDGYRGRGN</sequence>
<proteinExistence type="predicted"/>
<dbReference type="AlphaFoldDB" id="A0A1B1K1H8"/>
<evidence type="ECO:0000313" key="1">
    <source>
        <dbReference type="EMBL" id="ANS26466.1"/>
    </source>
</evidence>
<dbReference type="EMBL" id="CP009111">
    <property type="protein sequence ID" value="ANS26466.1"/>
    <property type="molecule type" value="Genomic_DNA"/>
</dbReference>
<dbReference type="Proteomes" id="UP000186108">
    <property type="component" value="Chromosome"/>
</dbReference>
<dbReference type="RefSeq" id="WP_269207263.1">
    <property type="nucleotide sequence ID" value="NZ_CP009111.1"/>
</dbReference>
<gene>
    <name evidence="1" type="ORF">R1CP_08730</name>
</gene>
<dbReference type="PATRIC" id="fig|37919.13.peg.1801"/>
<accession>A0A1B1K1H8</accession>
<evidence type="ECO:0000313" key="2">
    <source>
        <dbReference type="Proteomes" id="UP000186108"/>
    </source>
</evidence>
<reference evidence="1 2" key="1">
    <citation type="submission" date="2014-07" db="EMBL/GenBank/DDBJ databases">
        <authorList>
            <person name="Zhang J.E."/>
            <person name="Yang H."/>
            <person name="Guo J."/>
            <person name="Deng Z."/>
            <person name="Luo H."/>
            <person name="Luo M."/>
            <person name="Zhao B."/>
        </authorList>
    </citation>
    <scope>NUCLEOTIDE SEQUENCE [LARGE SCALE GENOMIC DNA]</scope>
    <source>
        <strain evidence="1 2">1CP</strain>
    </source>
</reference>
<name>A0A1B1K1H8_RHOOP</name>
<protein>
    <submittedName>
        <fullName evidence="1">Uncharacterized protein</fullName>
    </submittedName>
</protein>